<dbReference type="InterPro" id="IPR013656">
    <property type="entry name" value="PAS_4"/>
</dbReference>
<dbReference type="EC" id="2.7.13.3" evidence="3"/>
<dbReference type="PANTHER" id="PTHR45339:SF5">
    <property type="entry name" value="HISTIDINE KINASE"/>
    <property type="match status" value="1"/>
</dbReference>
<dbReference type="Pfam" id="PF00989">
    <property type="entry name" value="PAS"/>
    <property type="match status" value="1"/>
</dbReference>
<dbReference type="InterPro" id="IPR003594">
    <property type="entry name" value="HATPase_dom"/>
</dbReference>
<evidence type="ECO:0000259" key="20">
    <source>
        <dbReference type="PROSITE" id="PS50112"/>
    </source>
</evidence>
<dbReference type="Pfam" id="PF08448">
    <property type="entry name" value="PAS_4"/>
    <property type="match status" value="1"/>
</dbReference>
<dbReference type="InterPro" id="IPR036890">
    <property type="entry name" value="HATPase_C_sf"/>
</dbReference>
<dbReference type="InterPro" id="IPR001610">
    <property type="entry name" value="PAC"/>
</dbReference>
<keyword evidence="10" id="KW-0067">ATP-binding</keyword>
<dbReference type="InterPro" id="IPR036097">
    <property type="entry name" value="HisK_dim/P_sf"/>
</dbReference>
<evidence type="ECO:0000256" key="6">
    <source>
        <dbReference type="ARBA" id="ARBA00022692"/>
    </source>
</evidence>
<organism evidence="22 23">
    <name type="scientific">Rubrivivax rivuli</name>
    <dbReference type="NCBI Taxonomy" id="1862385"/>
    <lineage>
        <taxon>Bacteria</taxon>
        <taxon>Pseudomonadati</taxon>
        <taxon>Pseudomonadota</taxon>
        <taxon>Betaproteobacteria</taxon>
        <taxon>Burkholderiales</taxon>
        <taxon>Sphaerotilaceae</taxon>
        <taxon>Rubrivivax</taxon>
    </lineage>
</organism>
<feature type="domain" description="PAS" evidence="20">
    <location>
        <begin position="412"/>
        <end position="476"/>
    </location>
</feature>
<dbReference type="SMART" id="SM00086">
    <property type="entry name" value="PAC"/>
    <property type="match status" value="3"/>
</dbReference>
<comment type="function">
    <text evidence="15">Member of the two-component regulatory system BvgS/BvgA. Phosphorylates BvgA via a four-step phosphorelay in response to environmental signals.</text>
</comment>
<dbReference type="SUPFAM" id="SSF47384">
    <property type="entry name" value="Homodimeric domain of signal transducing histidine kinase"/>
    <property type="match status" value="1"/>
</dbReference>
<accession>A0A437RGX0</accession>
<dbReference type="Pfam" id="PF02518">
    <property type="entry name" value="HATPase_c"/>
    <property type="match status" value="1"/>
</dbReference>
<dbReference type="GO" id="GO:0005524">
    <property type="term" value="F:ATP binding"/>
    <property type="evidence" value="ECO:0007669"/>
    <property type="project" value="UniProtKB-KW"/>
</dbReference>
<keyword evidence="4 17" id="KW-0597">Phosphoprotein</keyword>
<dbReference type="EMBL" id="SACR01000003">
    <property type="protein sequence ID" value="RVU45955.1"/>
    <property type="molecule type" value="Genomic_DNA"/>
</dbReference>
<dbReference type="GO" id="GO:0000155">
    <property type="term" value="F:phosphorelay sensor kinase activity"/>
    <property type="evidence" value="ECO:0007669"/>
    <property type="project" value="InterPro"/>
</dbReference>
<evidence type="ECO:0000259" key="18">
    <source>
        <dbReference type="PROSITE" id="PS50109"/>
    </source>
</evidence>
<feature type="modified residue" description="4-aspartylphosphate" evidence="17">
    <location>
        <position position="875"/>
    </location>
</feature>
<protein>
    <recommendedName>
        <fullName evidence="16">Virulence sensor protein BvgS</fullName>
        <ecNumber evidence="3">2.7.13.3</ecNumber>
    </recommendedName>
</protein>
<dbReference type="SMART" id="SM00387">
    <property type="entry name" value="HATPase_c"/>
    <property type="match status" value="1"/>
</dbReference>
<comment type="catalytic activity">
    <reaction evidence="1">
        <text>ATP + protein L-histidine = ADP + protein N-phospho-L-histidine.</text>
        <dbReference type="EC" id="2.7.13.3"/>
    </reaction>
</comment>
<evidence type="ECO:0000259" key="19">
    <source>
        <dbReference type="PROSITE" id="PS50110"/>
    </source>
</evidence>
<dbReference type="NCBIfam" id="TIGR00229">
    <property type="entry name" value="sensory_box"/>
    <property type="match status" value="3"/>
</dbReference>
<evidence type="ECO:0000256" key="15">
    <source>
        <dbReference type="ARBA" id="ARBA00058004"/>
    </source>
</evidence>
<evidence type="ECO:0000256" key="5">
    <source>
        <dbReference type="ARBA" id="ARBA00022679"/>
    </source>
</evidence>
<keyword evidence="14" id="KW-0472">Membrane</keyword>
<evidence type="ECO:0000256" key="4">
    <source>
        <dbReference type="ARBA" id="ARBA00022553"/>
    </source>
</evidence>
<sequence>MSWNSMKGAALLLDVLPEAMLLLDDGGMVTYANRAAAALLGAEPEDLRGQPLQALCADSPDHLTSLLRQGRRSSRFTPGSLMLQGRGAGAEPQRLRCELAAVADVQGPGTGAALLLRLVPQAKATSHFTALNERIEALSREMERRREAETLLWQKSEWLEVVLRSIGDAVIATDTDGRVVFMNPTAETLTGWPAVDATKRALTEVFRTVDAESRALAEDPVQRVMTTGAIVGLANHTALLARDGPEYQIAESAAPIRDSGGLIVGVVIVFRDVTETYRARKAMAAMTEMHERTSAMAKVGGWELDVKTMRPYWSPETCRIHEVDPPVTPPLDRAIDFYAPESLPTIQAAIRAAIDHGTPFDLELPLITAKGRRIWVRTQGSCVTEGGKVVRLLGAFHDITERKQAEAALSGSEQRYRELFDSNPQPMWVFDVETYAFLAVNLAAIRQYGYSRDEFLAMTILDIRPPEEAVRLRRYLAGEGSSRQDEMRWVHRRKGGSLMQVEIKSSSLDYGNRPSRLVLATDVTARELAKAERIRLNAELERHRHHLEELVVSRTAELTAARQQAEEANRAKSAFLANMSHEIRTPLNAIVGLNHLIRRESLTPTQAARLEKIDAAGQHLLSIINDVLDLSKIEAGRVQIESTNFHLSAVLDNVQSLIADAARAKGLSVEVDGNAVPIWLRGDPTRLRQALLNLASNAVKFTEQGSIALRAKLLQTDGDELLVRFEIEDTGIGIAPEQLSRLFQAFEQADVSITRKFGGTGLGLAISQRLARLMGGDCGVESEPGVGSKFWFTVRLLRGHGVLPAEPLVDLADAEMRLRHRHRGARILLVEDNEVNLEVTLAMLHGVGMDVATAMDGREAVRLAAAGVYDLVLMDMQMPEMGGLEATRAIRGLKGWQTPPILALTANAFDEDRQACAAAGMDDFITKPMEVGRLYEALLRWLDTRKSGFADASGVGARTGSQDRQ</sequence>
<evidence type="ECO:0000259" key="21">
    <source>
        <dbReference type="PROSITE" id="PS50113"/>
    </source>
</evidence>
<keyword evidence="11" id="KW-1133">Transmembrane helix</keyword>
<dbReference type="InterPro" id="IPR013767">
    <property type="entry name" value="PAS_fold"/>
</dbReference>
<dbReference type="InterPro" id="IPR035965">
    <property type="entry name" value="PAS-like_dom_sf"/>
</dbReference>
<comment type="caution">
    <text evidence="22">The sequence shown here is derived from an EMBL/GenBank/DDBJ whole genome shotgun (WGS) entry which is preliminary data.</text>
</comment>
<dbReference type="SMART" id="SM00448">
    <property type="entry name" value="REC"/>
    <property type="match status" value="1"/>
</dbReference>
<feature type="domain" description="PAS" evidence="20">
    <location>
        <begin position="155"/>
        <end position="228"/>
    </location>
</feature>
<keyword evidence="5" id="KW-0808">Transferase</keyword>
<dbReference type="Pfam" id="PF00512">
    <property type="entry name" value="HisKA"/>
    <property type="match status" value="1"/>
</dbReference>
<dbReference type="AlphaFoldDB" id="A0A437RGX0"/>
<proteinExistence type="predicted"/>
<dbReference type="Gene3D" id="3.30.450.20">
    <property type="entry name" value="PAS domain"/>
    <property type="match status" value="4"/>
</dbReference>
<dbReference type="SMART" id="SM00091">
    <property type="entry name" value="PAS"/>
    <property type="match status" value="3"/>
</dbReference>
<dbReference type="InterPro" id="IPR000014">
    <property type="entry name" value="PAS"/>
</dbReference>
<dbReference type="SUPFAM" id="SSF52172">
    <property type="entry name" value="CheY-like"/>
    <property type="match status" value="1"/>
</dbReference>
<dbReference type="CDD" id="cd00082">
    <property type="entry name" value="HisKA"/>
    <property type="match status" value="1"/>
</dbReference>
<dbReference type="Pfam" id="PF00072">
    <property type="entry name" value="Response_reg"/>
    <property type="match status" value="1"/>
</dbReference>
<feature type="domain" description="PAC" evidence="21">
    <location>
        <begin position="360"/>
        <end position="411"/>
    </location>
</feature>
<dbReference type="InterPro" id="IPR001789">
    <property type="entry name" value="Sig_transdc_resp-reg_receiver"/>
</dbReference>
<reference evidence="22 23" key="1">
    <citation type="submission" date="2019-01" db="EMBL/GenBank/DDBJ databases">
        <authorList>
            <person name="Chen W.-M."/>
        </authorList>
    </citation>
    <scope>NUCLEOTIDE SEQUENCE [LARGE SCALE GENOMIC DNA]</scope>
    <source>
        <strain evidence="22 23">KYPY4</strain>
    </source>
</reference>
<evidence type="ECO:0000256" key="8">
    <source>
        <dbReference type="ARBA" id="ARBA00022741"/>
    </source>
</evidence>
<comment type="subcellular location">
    <subcellularLocation>
        <location evidence="2">Membrane</location>
    </subcellularLocation>
</comment>
<evidence type="ECO:0000256" key="14">
    <source>
        <dbReference type="ARBA" id="ARBA00023136"/>
    </source>
</evidence>
<evidence type="ECO:0000256" key="16">
    <source>
        <dbReference type="ARBA" id="ARBA00070152"/>
    </source>
</evidence>
<dbReference type="PROSITE" id="PS50112">
    <property type="entry name" value="PAS"/>
    <property type="match status" value="3"/>
</dbReference>
<dbReference type="Pfam" id="PF13188">
    <property type="entry name" value="PAS_8"/>
    <property type="match status" value="1"/>
</dbReference>
<name>A0A437RGX0_9BURK</name>
<evidence type="ECO:0000256" key="10">
    <source>
        <dbReference type="ARBA" id="ARBA00022840"/>
    </source>
</evidence>
<dbReference type="GO" id="GO:0006355">
    <property type="term" value="P:regulation of DNA-templated transcription"/>
    <property type="evidence" value="ECO:0007669"/>
    <property type="project" value="InterPro"/>
</dbReference>
<evidence type="ECO:0000313" key="23">
    <source>
        <dbReference type="Proteomes" id="UP000285575"/>
    </source>
</evidence>
<dbReference type="InterPro" id="IPR003661">
    <property type="entry name" value="HisK_dim/P_dom"/>
</dbReference>
<dbReference type="InterPro" id="IPR005467">
    <property type="entry name" value="His_kinase_dom"/>
</dbReference>
<dbReference type="GO" id="GO:0016020">
    <property type="term" value="C:membrane"/>
    <property type="evidence" value="ECO:0007669"/>
    <property type="project" value="UniProtKB-SubCell"/>
</dbReference>
<dbReference type="FunFam" id="1.10.287.130:FF:000004">
    <property type="entry name" value="Ethylene receptor 1"/>
    <property type="match status" value="1"/>
</dbReference>
<dbReference type="PROSITE" id="PS50113">
    <property type="entry name" value="PAC"/>
    <property type="match status" value="2"/>
</dbReference>
<dbReference type="CDD" id="cd00130">
    <property type="entry name" value="PAS"/>
    <property type="match status" value="3"/>
</dbReference>
<dbReference type="PRINTS" id="PR00344">
    <property type="entry name" value="BCTRLSENSOR"/>
</dbReference>
<dbReference type="SMART" id="SM00388">
    <property type="entry name" value="HisKA"/>
    <property type="match status" value="1"/>
</dbReference>
<evidence type="ECO:0000256" key="7">
    <source>
        <dbReference type="ARBA" id="ARBA00022729"/>
    </source>
</evidence>
<dbReference type="FunFam" id="3.30.565.10:FF:000010">
    <property type="entry name" value="Sensor histidine kinase RcsC"/>
    <property type="match status" value="1"/>
</dbReference>
<feature type="domain" description="PAS" evidence="20">
    <location>
        <begin position="5"/>
        <end position="50"/>
    </location>
</feature>
<evidence type="ECO:0000256" key="12">
    <source>
        <dbReference type="ARBA" id="ARBA00023012"/>
    </source>
</evidence>
<dbReference type="PROSITE" id="PS50109">
    <property type="entry name" value="HIS_KIN"/>
    <property type="match status" value="1"/>
</dbReference>
<feature type="domain" description="PAC" evidence="21">
    <location>
        <begin position="233"/>
        <end position="285"/>
    </location>
</feature>
<evidence type="ECO:0000256" key="3">
    <source>
        <dbReference type="ARBA" id="ARBA00012438"/>
    </source>
</evidence>
<dbReference type="PANTHER" id="PTHR45339">
    <property type="entry name" value="HYBRID SIGNAL TRANSDUCTION HISTIDINE KINASE J"/>
    <property type="match status" value="1"/>
</dbReference>
<dbReference type="InterPro" id="IPR000700">
    <property type="entry name" value="PAS-assoc_C"/>
</dbReference>
<dbReference type="CDD" id="cd16922">
    <property type="entry name" value="HATPase_EvgS-ArcB-TorS-like"/>
    <property type="match status" value="1"/>
</dbReference>
<dbReference type="Gene3D" id="3.30.565.10">
    <property type="entry name" value="Histidine kinase-like ATPase, C-terminal domain"/>
    <property type="match status" value="1"/>
</dbReference>
<keyword evidence="6" id="KW-0812">Transmembrane</keyword>
<dbReference type="CDD" id="cd17546">
    <property type="entry name" value="REC_hyHK_CKI1_RcsC-like"/>
    <property type="match status" value="1"/>
</dbReference>
<evidence type="ECO:0000256" key="9">
    <source>
        <dbReference type="ARBA" id="ARBA00022777"/>
    </source>
</evidence>
<dbReference type="Gene3D" id="3.40.50.2300">
    <property type="match status" value="1"/>
</dbReference>
<dbReference type="InterPro" id="IPR011006">
    <property type="entry name" value="CheY-like_superfamily"/>
</dbReference>
<feature type="domain" description="Response regulatory" evidence="19">
    <location>
        <begin position="826"/>
        <end position="942"/>
    </location>
</feature>
<keyword evidence="9" id="KW-0418">Kinase</keyword>
<evidence type="ECO:0000256" key="11">
    <source>
        <dbReference type="ARBA" id="ARBA00022989"/>
    </source>
</evidence>
<evidence type="ECO:0000256" key="1">
    <source>
        <dbReference type="ARBA" id="ARBA00000085"/>
    </source>
</evidence>
<dbReference type="RefSeq" id="WP_128228327.1">
    <property type="nucleotide sequence ID" value="NZ_SACR01000003.1"/>
</dbReference>
<evidence type="ECO:0000313" key="22">
    <source>
        <dbReference type="EMBL" id="RVU45955.1"/>
    </source>
</evidence>
<dbReference type="PROSITE" id="PS50110">
    <property type="entry name" value="RESPONSE_REGULATORY"/>
    <property type="match status" value="1"/>
</dbReference>
<keyword evidence="12" id="KW-0902">Two-component regulatory system</keyword>
<keyword evidence="7" id="KW-0732">Signal</keyword>
<evidence type="ECO:0000256" key="17">
    <source>
        <dbReference type="PROSITE-ProRule" id="PRU00169"/>
    </source>
</evidence>
<dbReference type="InterPro" id="IPR013655">
    <property type="entry name" value="PAS_fold_3"/>
</dbReference>
<dbReference type="Gene3D" id="1.10.287.130">
    <property type="match status" value="1"/>
</dbReference>
<dbReference type="OrthoDB" id="9176737at2"/>
<feature type="domain" description="Histidine kinase" evidence="18">
    <location>
        <begin position="578"/>
        <end position="798"/>
    </location>
</feature>
<keyword evidence="23" id="KW-1185">Reference proteome</keyword>
<dbReference type="Pfam" id="PF08447">
    <property type="entry name" value="PAS_3"/>
    <property type="match status" value="1"/>
</dbReference>
<keyword evidence="8" id="KW-0547">Nucleotide-binding</keyword>
<dbReference type="Proteomes" id="UP000285575">
    <property type="component" value="Unassembled WGS sequence"/>
</dbReference>
<dbReference type="SUPFAM" id="SSF55785">
    <property type="entry name" value="PYP-like sensor domain (PAS domain)"/>
    <property type="match status" value="4"/>
</dbReference>
<evidence type="ECO:0000256" key="13">
    <source>
        <dbReference type="ARBA" id="ARBA00023026"/>
    </source>
</evidence>
<keyword evidence="13" id="KW-0843">Virulence</keyword>
<dbReference type="InterPro" id="IPR004358">
    <property type="entry name" value="Sig_transdc_His_kin-like_C"/>
</dbReference>
<dbReference type="SUPFAM" id="SSF55874">
    <property type="entry name" value="ATPase domain of HSP90 chaperone/DNA topoisomerase II/histidine kinase"/>
    <property type="match status" value="1"/>
</dbReference>
<gene>
    <name evidence="22" type="ORF">EOE66_08740</name>
</gene>
<evidence type="ECO:0000256" key="2">
    <source>
        <dbReference type="ARBA" id="ARBA00004370"/>
    </source>
</evidence>